<dbReference type="InterPro" id="IPR006439">
    <property type="entry name" value="HAD-SF_hydro_IA"/>
</dbReference>
<reference evidence="1 2" key="1">
    <citation type="submission" date="2017-04" db="EMBL/GenBank/DDBJ databases">
        <title>Unexpected and diverse lifestyles within the genus Limnohabitans.</title>
        <authorList>
            <person name="Kasalicky V."/>
            <person name="Mehrshad M."/>
            <person name="Andrei S.-A."/>
            <person name="Salcher M."/>
            <person name="Kratochvilova H."/>
            <person name="Simek K."/>
            <person name="Ghai R."/>
        </authorList>
    </citation>
    <scope>NUCLEOTIDE SEQUENCE [LARGE SCALE GENOMIC DNA]</scope>
    <source>
        <strain evidence="1 2">II-B4</strain>
    </source>
</reference>
<dbReference type="OrthoDB" id="9797415at2"/>
<dbReference type="PANTHER" id="PTHR47829">
    <property type="entry name" value="HYDROLASE, PUTATIVE (AFU_ORTHOLOGUE AFUA_1G12880)-RELATED"/>
    <property type="match status" value="1"/>
</dbReference>
<dbReference type="Gene3D" id="3.40.50.1000">
    <property type="entry name" value="HAD superfamily/HAD-like"/>
    <property type="match status" value="1"/>
</dbReference>
<keyword evidence="2" id="KW-1185">Reference proteome</keyword>
<dbReference type="InterPro" id="IPR036412">
    <property type="entry name" value="HAD-like_sf"/>
</dbReference>
<accession>A0A315EE49</accession>
<evidence type="ECO:0000313" key="2">
    <source>
        <dbReference type="Proteomes" id="UP000250790"/>
    </source>
</evidence>
<proteinExistence type="predicted"/>
<dbReference type="EMBL" id="NESN01000001">
    <property type="protein sequence ID" value="PUE55148.1"/>
    <property type="molecule type" value="Genomic_DNA"/>
</dbReference>
<dbReference type="NCBIfam" id="TIGR01509">
    <property type="entry name" value="HAD-SF-IA-v3"/>
    <property type="match status" value="1"/>
</dbReference>
<dbReference type="InterPro" id="IPR023214">
    <property type="entry name" value="HAD_sf"/>
</dbReference>
<comment type="caution">
    <text evidence="1">The sequence shown here is derived from an EMBL/GenBank/DDBJ whole genome shotgun (WGS) entry which is preliminary data.</text>
</comment>
<dbReference type="Proteomes" id="UP000250790">
    <property type="component" value="Unassembled WGS sequence"/>
</dbReference>
<dbReference type="SFLD" id="SFLDG01129">
    <property type="entry name" value="C1.5:_HAD__Beta-PGM__Phosphata"/>
    <property type="match status" value="1"/>
</dbReference>
<dbReference type="Pfam" id="PF00702">
    <property type="entry name" value="Hydrolase"/>
    <property type="match status" value="1"/>
</dbReference>
<dbReference type="GO" id="GO:0016787">
    <property type="term" value="F:hydrolase activity"/>
    <property type="evidence" value="ECO:0007669"/>
    <property type="project" value="UniProtKB-KW"/>
</dbReference>
<organism evidence="1 2">
    <name type="scientific">Limnohabitans parvus II-B4</name>
    <dbReference type="NCBI Taxonomy" id="1293052"/>
    <lineage>
        <taxon>Bacteria</taxon>
        <taxon>Pseudomonadati</taxon>
        <taxon>Pseudomonadota</taxon>
        <taxon>Betaproteobacteria</taxon>
        <taxon>Burkholderiales</taxon>
        <taxon>Comamonadaceae</taxon>
        <taxon>Limnohabitans</taxon>
    </lineage>
</organism>
<dbReference type="InterPro" id="IPR023198">
    <property type="entry name" value="PGP-like_dom2"/>
</dbReference>
<dbReference type="PANTHER" id="PTHR47829:SF1">
    <property type="entry name" value="HAD FAMILY PHOSPHATASE"/>
    <property type="match status" value="1"/>
</dbReference>
<protein>
    <submittedName>
        <fullName evidence="1">HAD family hydrolase</fullName>
    </submittedName>
</protein>
<dbReference type="SUPFAM" id="SSF56784">
    <property type="entry name" value="HAD-like"/>
    <property type="match status" value="1"/>
</dbReference>
<dbReference type="Gene3D" id="1.10.150.240">
    <property type="entry name" value="Putative phosphatase, domain 2"/>
    <property type="match status" value="1"/>
</dbReference>
<dbReference type="AlphaFoldDB" id="A0A315EE49"/>
<dbReference type="InterPro" id="IPR052898">
    <property type="entry name" value="ACAD10-like"/>
</dbReference>
<name>A0A315EE49_9BURK</name>
<dbReference type="SFLD" id="SFLDS00003">
    <property type="entry name" value="Haloacid_Dehalogenase"/>
    <property type="match status" value="1"/>
</dbReference>
<keyword evidence="1" id="KW-0378">Hydrolase</keyword>
<dbReference type="PRINTS" id="PR00413">
    <property type="entry name" value="HADHALOGNASE"/>
</dbReference>
<gene>
    <name evidence="1" type="ORF">B9Z37_00700</name>
</gene>
<evidence type="ECO:0000313" key="1">
    <source>
        <dbReference type="EMBL" id="PUE55148.1"/>
    </source>
</evidence>
<sequence>MSAASAKALVLDFGGVISRTLFETHDLSEAALGLPPGTLTWRGPFDPETDALWQAMQADHITEREYWMARTRSVGDLVGEEWNDMQTFVQRARGADVEAVIRPEAVTAVHQAKAAGCKLAVLSNELDLFYGASFRERLPLLQLFDVIIDATYTGILKPDRRAYEMCTEALGVAPADCVFVDDQSRNVLGAMRLGWQTVQFDVTHPADSYQRALKLLGL</sequence>
<dbReference type="RefSeq" id="WP_108311154.1">
    <property type="nucleotide sequence ID" value="NZ_NESN01000001.1"/>
</dbReference>